<evidence type="ECO:0000313" key="3">
    <source>
        <dbReference type="RefSeq" id="XP_035696037.1"/>
    </source>
</evidence>
<dbReference type="GeneID" id="118429597"/>
<sequence length="77" mass="9044">MEIPNIIKADSPTWNASVCVNFCDQFLSHVKKVVQEDNPRLVYLFTWRPNCPVTHTVHRDSENSFLPDWYTQSFQTT</sequence>
<feature type="domain" description="RAI1-like" evidence="1">
    <location>
        <begin position="1"/>
        <end position="70"/>
    </location>
</feature>
<dbReference type="InterPro" id="IPR013961">
    <property type="entry name" value="RAI1"/>
</dbReference>
<dbReference type="Proteomes" id="UP000001554">
    <property type="component" value="Chromosome 13"/>
</dbReference>
<dbReference type="KEGG" id="bfo:118429597"/>
<accession>A0A9J7M789</accession>
<dbReference type="RefSeq" id="XP_035696037.1">
    <property type="nucleotide sequence ID" value="XM_035840144.1"/>
</dbReference>
<name>A0A9J7M789_BRAFL</name>
<reference evidence="2" key="2">
    <citation type="journal article" date="2020" name="Nat. Ecol. Evol.">
        <title>Deeply conserved synteny resolves early events in vertebrate evolution.</title>
        <authorList>
            <person name="Simakov O."/>
            <person name="Marletaz F."/>
            <person name="Yue J.X."/>
            <person name="O'Connell B."/>
            <person name="Jenkins J."/>
            <person name="Brandt A."/>
            <person name="Calef R."/>
            <person name="Tung C.H."/>
            <person name="Huang T.K."/>
            <person name="Schmutz J."/>
            <person name="Satoh N."/>
            <person name="Yu J.K."/>
            <person name="Putnam N.H."/>
            <person name="Green R.E."/>
            <person name="Rokhsar D.S."/>
        </authorList>
    </citation>
    <scope>NUCLEOTIDE SEQUENCE [LARGE SCALE GENOMIC DNA]</scope>
    <source>
        <strain evidence="2">S238N-H82</strain>
    </source>
</reference>
<organism evidence="2 3">
    <name type="scientific">Branchiostoma floridae</name>
    <name type="common">Florida lancelet</name>
    <name type="synonym">Amphioxus</name>
    <dbReference type="NCBI Taxonomy" id="7739"/>
    <lineage>
        <taxon>Eukaryota</taxon>
        <taxon>Metazoa</taxon>
        <taxon>Chordata</taxon>
        <taxon>Cephalochordata</taxon>
        <taxon>Leptocardii</taxon>
        <taxon>Amphioxiformes</taxon>
        <taxon>Branchiostomatidae</taxon>
        <taxon>Branchiostoma</taxon>
    </lineage>
</organism>
<protein>
    <submittedName>
        <fullName evidence="3">Decapping and exoribonuclease protein-like</fullName>
    </submittedName>
</protein>
<gene>
    <name evidence="3" type="primary">LOC118429597</name>
</gene>
<dbReference type="OrthoDB" id="5853397at2759"/>
<dbReference type="Pfam" id="PF08652">
    <property type="entry name" value="RAI1"/>
    <property type="match status" value="1"/>
</dbReference>
<reference evidence="3" key="3">
    <citation type="submission" date="2025-08" db="UniProtKB">
        <authorList>
            <consortium name="RefSeq"/>
        </authorList>
    </citation>
    <scope>IDENTIFICATION</scope>
</reference>
<dbReference type="AlphaFoldDB" id="A0A9J7M789"/>
<keyword evidence="2" id="KW-1185">Reference proteome</keyword>
<reference evidence="3" key="1">
    <citation type="journal article" date="2016" name="Genome Biol. Evol.">
        <title>Conserved non-coding elements in the most distant genera of cephalochordates: the Goldilocks principle.</title>
        <authorList>
            <person name="Yue J.X."/>
            <person name="Kozmikova I."/>
            <person name="Ono H."/>
            <person name="Nossa C.W."/>
            <person name="Kozmik Z."/>
            <person name="Putnam N.H."/>
            <person name="Yu J.K."/>
            <person name="Holland L.Z."/>
        </authorList>
    </citation>
    <scope>NUCLEOTIDE SEQUENCE</scope>
</reference>
<evidence type="ECO:0000313" key="2">
    <source>
        <dbReference type="Proteomes" id="UP000001554"/>
    </source>
</evidence>
<proteinExistence type="predicted"/>
<evidence type="ECO:0000259" key="1">
    <source>
        <dbReference type="Pfam" id="PF08652"/>
    </source>
</evidence>